<evidence type="ECO:0000256" key="8">
    <source>
        <dbReference type="SAM" id="Phobius"/>
    </source>
</evidence>
<keyword evidence="10" id="KW-1185">Reference proteome</keyword>
<sequence length="317" mass="33474">MSNFLRRFGALIGLICLCIVLSIISEHFLTFNNVMNILKQSSINALLALGVLLPILTGGIDLSVGSIQAFSMCVMAFFAVKMGVNPVIAVIMGIFAGTALGYCNGLLLTKLKLPHPFISTLGMMNIARGLSLIITAGFPISGLPLLIRFFGTGEMMRIPVPAILVLIVYLIYYVILNHTPFGRYVYAIGSNREAVRLSGVNVDRVLNIVFASAGFLASLSALVLAGRVNSAYPLAGLGAELDAIAGAVIGGASLFGGEGTVGGTIIGVLIMGVLRNGLNLLNVSAYWQTVIIGAVVILAVWVDVLRKQAEYKSSIAR</sequence>
<dbReference type="EMBL" id="FNPD01000015">
    <property type="protein sequence ID" value="SDY14544.1"/>
    <property type="molecule type" value="Genomic_DNA"/>
</dbReference>
<dbReference type="PANTHER" id="PTHR32196:SF21">
    <property type="entry name" value="ABC TRANSPORTER PERMEASE PROTEIN YPHD-RELATED"/>
    <property type="match status" value="1"/>
</dbReference>
<evidence type="ECO:0000256" key="1">
    <source>
        <dbReference type="ARBA" id="ARBA00004651"/>
    </source>
</evidence>
<gene>
    <name evidence="9" type="ORF">SAMN03080603_01925</name>
</gene>
<feature type="transmembrane region" description="Helical" evidence="8">
    <location>
        <begin position="37"/>
        <end position="56"/>
    </location>
</feature>
<feature type="transmembrane region" description="Helical" evidence="8">
    <location>
        <begin position="247"/>
        <end position="273"/>
    </location>
</feature>
<organism evidence="9 10">
    <name type="scientific">Acetomicrobium thermoterrenum DSM 13490</name>
    <dbReference type="NCBI Taxonomy" id="1120987"/>
    <lineage>
        <taxon>Bacteria</taxon>
        <taxon>Thermotogati</taxon>
        <taxon>Synergistota</taxon>
        <taxon>Synergistia</taxon>
        <taxon>Synergistales</taxon>
        <taxon>Acetomicrobiaceae</taxon>
        <taxon>Acetomicrobium</taxon>
    </lineage>
</organism>
<evidence type="ECO:0000256" key="4">
    <source>
        <dbReference type="ARBA" id="ARBA00022519"/>
    </source>
</evidence>
<comment type="subcellular location">
    <subcellularLocation>
        <location evidence="1">Cell membrane</location>
        <topology evidence="1">Multi-pass membrane protein</topology>
    </subcellularLocation>
</comment>
<dbReference type="Proteomes" id="UP000199266">
    <property type="component" value="Unassembled WGS sequence"/>
</dbReference>
<accession>A0A1H3HIB7</accession>
<feature type="transmembrane region" description="Helical" evidence="8">
    <location>
        <begin position="158"/>
        <end position="176"/>
    </location>
</feature>
<feature type="transmembrane region" description="Helical" evidence="8">
    <location>
        <begin position="285"/>
        <end position="305"/>
    </location>
</feature>
<feature type="transmembrane region" description="Helical" evidence="8">
    <location>
        <begin position="129"/>
        <end position="151"/>
    </location>
</feature>
<feature type="transmembrane region" description="Helical" evidence="8">
    <location>
        <begin position="87"/>
        <end position="109"/>
    </location>
</feature>
<dbReference type="GO" id="GO:0005886">
    <property type="term" value="C:plasma membrane"/>
    <property type="evidence" value="ECO:0007669"/>
    <property type="project" value="UniProtKB-SubCell"/>
</dbReference>
<name>A0A1H3HIB7_9BACT</name>
<feature type="transmembrane region" description="Helical" evidence="8">
    <location>
        <begin position="6"/>
        <end position="25"/>
    </location>
</feature>
<dbReference type="PANTHER" id="PTHR32196">
    <property type="entry name" value="ABC TRANSPORTER PERMEASE PROTEIN YPHD-RELATED-RELATED"/>
    <property type="match status" value="1"/>
</dbReference>
<evidence type="ECO:0000313" key="10">
    <source>
        <dbReference type="Proteomes" id="UP000199266"/>
    </source>
</evidence>
<dbReference type="AlphaFoldDB" id="A0A1H3HIB7"/>
<proteinExistence type="predicted"/>
<dbReference type="GO" id="GO:0022857">
    <property type="term" value="F:transmembrane transporter activity"/>
    <property type="evidence" value="ECO:0007669"/>
    <property type="project" value="InterPro"/>
</dbReference>
<keyword evidence="6 8" id="KW-1133">Transmembrane helix</keyword>
<dbReference type="CDD" id="cd06579">
    <property type="entry name" value="TM_PBP1_transp_AraH_like"/>
    <property type="match status" value="1"/>
</dbReference>
<dbReference type="Pfam" id="PF02653">
    <property type="entry name" value="BPD_transp_2"/>
    <property type="match status" value="1"/>
</dbReference>
<dbReference type="RefSeq" id="WP_050767894.1">
    <property type="nucleotide sequence ID" value="NZ_FNPD01000015.1"/>
</dbReference>
<protein>
    <submittedName>
        <fullName evidence="9">Ribose transport system permease protein</fullName>
    </submittedName>
</protein>
<keyword evidence="5 8" id="KW-0812">Transmembrane</keyword>
<keyword evidence="4" id="KW-0997">Cell inner membrane</keyword>
<evidence type="ECO:0000256" key="3">
    <source>
        <dbReference type="ARBA" id="ARBA00022475"/>
    </source>
</evidence>
<keyword evidence="3" id="KW-1003">Cell membrane</keyword>
<feature type="transmembrane region" description="Helical" evidence="8">
    <location>
        <begin position="205"/>
        <end position="226"/>
    </location>
</feature>
<evidence type="ECO:0000313" key="9">
    <source>
        <dbReference type="EMBL" id="SDY14544.1"/>
    </source>
</evidence>
<evidence type="ECO:0000256" key="5">
    <source>
        <dbReference type="ARBA" id="ARBA00022692"/>
    </source>
</evidence>
<evidence type="ECO:0000256" key="6">
    <source>
        <dbReference type="ARBA" id="ARBA00022989"/>
    </source>
</evidence>
<evidence type="ECO:0000256" key="2">
    <source>
        <dbReference type="ARBA" id="ARBA00022448"/>
    </source>
</evidence>
<reference evidence="10" key="1">
    <citation type="submission" date="2016-10" db="EMBL/GenBank/DDBJ databases">
        <authorList>
            <person name="Varghese N."/>
            <person name="Submissions S."/>
        </authorList>
    </citation>
    <scope>NUCLEOTIDE SEQUENCE [LARGE SCALE GENOMIC DNA]</scope>
    <source>
        <strain evidence="10">DSM 13490</strain>
    </source>
</reference>
<keyword evidence="2" id="KW-0813">Transport</keyword>
<dbReference type="InterPro" id="IPR001851">
    <property type="entry name" value="ABC_transp_permease"/>
</dbReference>
<keyword evidence="7 8" id="KW-0472">Membrane</keyword>
<evidence type="ECO:0000256" key="7">
    <source>
        <dbReference type="ARBA" id="ARBA00023136"/>
    </source>
</evidence>